<dbReference type="RefSeq" id="WP_084352571.1">
    <property type="nucleotide sequence ID" value="NZ_FWYD01000004.1"/>
</dbReference>
<accession>A0A1W2BMS7</accession>
<dbReference type="PROSITE" id="PS51257">
    <property type="entry name" value="PROKAR_LIPOPROTEIN"/>
    <property type="match status" value="1"/>
</dbReference>
<dbReference type="Proteomes" id="UP000192330">
    <property type="component" value="Unassembled WGS sequence"/>
</dbReference>
<proteinExistence type="predicted"/>
<keyword evidence="2" id="KW-1185">Reference proteome</keyword>
<sequence length="69" mass="6641">MFANTIKWVVLGAGIIGLSACGDTLGEQAIIGGGAGAAGAVVTDGDPLTGAAVGAAANVAYCRTYPNRC</sequence>
<evidence type="ECO:0000313" key="2">
    <source>
        <dbReference type="Proteomes" id="UP000192330"/>
    </source>
</evidence>
<dbReference type="AlphaFoldDB" id="A0A1W2BMS7"/>
<protein>
    <recommendedName>
        <fullName evidence="3">Lipoprotein</fullName>
    </recommendedName>
</protein>
<evidence type="ECO:0000313" key="1">
    <source>
        <dbReference type="EMBL" id="SMC73992.1"/>
    </source>
</evidence>
<dbReference type="EMBL" id="FWYD01000004">
    <property type="protein sequence ID" value="SMC73992.1"/>
    <property type="molecule type" value="Genomic_DNA"/>
</dbReference>
<organism evidence="1 2">
    <name type="scientific">Primorskyibacter flagellatus</name>
    <dbReference type="NCBI Taxonomy" id="1387277"/>
    <lineage>
        <taxon>Bacteria</taxon>
        <taxon>Pseudomonadati</taxon>
        <taxon>Pseudomonadota</taxon>
        <taxon>Alphaproteobacteria</taxon>
        <taxon>Rhodobacterales</taxon>
        <taxon>Roseobacteraceae</taxon>
        <taxon>Primorskyibacter</taxon>
    </lineage>
</organism>
<gene>
    <name evidence="1" type="ORF">SAMN06295998_104167</name>
</gene>
<name>A0A1W2BMS7_9RHOB</name>
<reference evidence="1 2" key="1">
    <citation type="submission" date="2017-04" db="EMBL/GenBank/DDBJ databases">
        <authorList>
            <person name="Afonso C.L."/>
            <person name="Miller P.J."/>
            <person name="Scott M.A."/>
            <person name="Spackman E."/>
            <person name="Goraichik I."/>
            <person name="Dimitrov K.M."/>
            <person name="Suarez D.L."/>
            <person name="Swayne D.E."/>
        </authorList>
    </citation>
    <scope>NUCLEOTIDE SEQUENCE [LARGE SCALE GENOMIC DNA]</scope>
    <source>
        <strain evidence="1 2">CGMCC 1.12644</strain>
    </source>
</reference>
<evidence type="ECO:0008006" key="3">
    <source>
        <dbReference type="Google" id="ProtNLM"/>
    </source>
</evidence>